<gene>
    <name evidence="1" type="ORF">MENT_LOCUS19014</name>
</gene>
<accession>A0A6V7V0K0</accession>
<name>A0A6V7V0K0_MELEN</name>
<comment type="caution">
    <text evidence="1">The sequence shown here is derived from an EMBL/GenBank/DDBJ whole genome shotgun (WGS) entry which is preliminary data.</text>
</comment>
<protein>
    <submittedName>
        <fullName evidence="1">Uncharacterized protein</fullName>
    </submittedName>
</protein>
<sequence length="56" mass="6730">MAKARVIEKLDYLIKKEKNKSTLRRYTNKEKEKGLYKMKFDKMVLNKMAHNKKVLG</sequence>
<dbReference type="Proteomes" id="UP000580250">
    <property type="component" value="Unassembled WGS sequence"/>
</dbReference>
<dbReference type="EMBL" id="CAJEWN010000131">
    <property type="protein sequence ID" value="CAD2167711.1"/>
    <property type="molecule type" value="Genomic_DNA"/>
</dbReference>
<dbReference type="AlphaFoldDB" id="A0A6V7V0K0"/>
<proteinExistence type="predicted"/>
<reference evidence="1 2" key="1">
    <citation type="submission" date="2020-08" db="EMBL/GenBank/DDBJ databases">
        <authorList>
            <person name="Koutsovoulos G."/>
            <person name="Danchin GJ E."/>
        </authorList>
    </citation>
    <scope>NUCLEOTIDE SEQUENCE [LARGE SCALE GENOMIC DNA]</scope>
</reference>
<evidence type="ECO:0000313" key="1">
    <source>
        <dbReference type="EMBL" id="CAD2167711.1"/>
    </source>
</evidence>
<organism evidence="1 2">
    <name type="scientific">Meloidogyne enterolobii</name>
    <name type="common">Root-knot nematode worm</name>
    <name type="synonym">Meloidogyne mayaguensis</name>
    <dbReference type="NCBI Taxonomy" id="390850"/>
    <lineage>
        <taxon>Eukaryota</taxon>
        <taxon>Metazoa</taxon>
        <taxon>Ecdysozoa</taxon>
        <taxon>Nematoda</taxon>
        <taxon>Chromadorea</taxon>
        <taxon>Rhabditida</taxon>
        <taxon>Tylenchina</taxon>
        <taxon>Tylenchomorpha</taxon>
        <taxon>Tylenchoidea</taxon>
        <taxon>Meloidogynidae</taxon>
        <taxon>Meloidogyninae</taxon>
        <taxon>Meloidogyne</taxon>
    </lineage>
</organism>
<evidence type="ECO:0000313" key="2">
    <source>
        <dbReference type="Proteomes" id="UP000580250"/>
    </source>
</evidence>